<dbReference type="GO" id="GO:0030026">
    <property type="term" value="P:intracellular manganese ion homeostasis"/>
    <property type="evidence" value="ECO:0007669"/>
    <property type="project" value="InterPro"/>
</dbReference>
<keyword evidence="4 7" id="KW-1133">Transmembrane helix</keyword>
<dbReference type="EMBL" id="HBIM01000376">
    <property type="protein sequence ID" value="CAE0402038.1"/>
    <property type="molecule type" value="Transcribed_RNA"/>
</dbReference>
<evidence type="ECO:0000256" key="1">
    <source>
        <dbReference type="ARBA" id="ARBA00004127"/>
    </source>
</evidence>
<feature type="transmembrane region" description="Helical" evidence="7">
    <location>
        <begin position="211"/>
        <end position="232"/>
    </location>
</feature>
<dbReference type="InterPro" id="IPR008217">
    <property type="entry name" value="Ccc1_fam"/>
</dbReference>
<dbReference type="PANTHER" id="PTHR31851">
    <property type="entry name" value="FE(2+)/MN(2+) TRANSPORTER PCL1"/>
    <property type="match status" value="1"/>
</dbReference>
<gene>
    <name evidence="8" type="ORF">ACOF00016_LOCUS333</name>
</gene>
<evidence type="ECO:0000256" key="6">
    <source>
        <dbReference type="SAM" id="MobiDB-lite"/>
    </source>
</evidence>
<protein>
    <submittedName>
        <fullName evidence="8">Uncharacterized protein</fullName>
    </submittedName>
</protein>
<feature type="region of interest" description="Disordered" evidence="6">
    <location>
        <begin position="1"/>
        <end position="44"/>
    </location>
</feature>
<feature type="transmembrane region" description="Helical" evidence="7">
    <location>
        <begin position="105"/>
        <end position="127"/>
    </location>
</feature>
<evidence type="ECO:0000256" key="2">
    <source>
        <dbReference type="ARBA" id="ARBA00007049"/>
    </source>
</evidence>
<evidence type="ECO:0000256" key="3">
    <source>
        <dbReference type="ARBA" id="ARBA00022692"/>
    </source>
</evidence>
<feature type="transmembrane region" description="Helical" evidence="7">
    <location>
        <begin position="270"/>
        <end position="292"/>
    </location>
</feature>
<feature type="transmembrane region" description="Helical" evidence="7">
    <location>
        <begin position="238"/>
        <end position="258"/>
    </location>
</feature>
<evidence type="ECO:0000313" key="8">
    <source>
        <dbReference type="EMBL" id="CAE0402038.1"/>
    </source>
</evidence>
<organism evidence="8">
    <name type="scientific">Amphora coffeiformis</name>
    <dbReference type="NCBI Taxonomy" id="265554"/>
    <lineage>
        <taxon>Eukaryota</taxon>
        <taxon>Sar</taxon>
        <taxon>Stramenopiles</taxon>
        <taxon>Ochrophyta</taxon>
        <taxon>Bacillariophyta</taxon>
        <taxon>Bacillariophyceae</taxon>
        <taxon>Bacillariophycidae</taxon>
        <taxon>Thalassiophysales</taxon>
        <taxon>Catenulaceae</taxon>
        <taxon>Amphora</taxon>
    </lineage>
</organism>
<comment type="similarity">
    <text evidence="2">Belongs to the CCC1 family.</text>
</comment>
<proteinExistence type="inferred from homology"/>
<keyword evidence="5 7" id="KW-0472">Membrane</keyword>
<comment type="subcellular location">
    <subcellularLocation>
        <location evidence="1">Endomembrane system</location>
        <topology evidence="1">Multi-pass membrane protein</topology>
    </subcellularLocation>
</comment>
<accession>A0A7S3KZG0</accession>
<feature type="transmembrane region" description="Helical" evidence="7">
    <location>
        <begin position="77"/>
        <end position="99"/>
    </location>
</feature>
<dbReference type="GO" id="GO:0012505">
    <property type="term" value="C:endomembrane system"/>
    <property type="evidence" value="ECO:0007669"/>
    <property type="project" value="UniProtKB-SubCell"/>
</dbReference>
<name>A0A7S3KZG0_9STRA</name>
<evidence type="ECO:0000256" key="7">
    <source>
        <dbReference type="SAM" id="Phobius"/>
    </source>
</evidence>
<feature type="compositionally biased region" description="Polar residues" evidence="6">
    <location>
        <begin position="1"/>
        <end position="10"/>
    </location>
</feature>
<dbReference type="GO" id="GO:0005384">
    <property type="term" value="F:manganese ion transmembrane transporter activity"/>
    <property type="evidence" value="ECO:0007669"/>
    <property type="project" value="InterPro"/>
</dbReference>
<sequence length="312" mass="32933">MYNTMETTTPIAIVNGNDNGNDNGTSPSSPEATTAATTPAPHFSHYGTPCAGVRRRDTPPLASSEHLGGSRQYWRDIILGVNDGLISTFLLVAGVAGGGLSSNDILLTAIAGSLAGAVSMATGEYVATKSQNEVMEGELALELEHVSLYPEDEIHELCKLLPVIGVSEANNPTLVQQLLDHYRQHPEALLKVMTALEFGVLDEEVRSPIRAGLFSCLLFVAGSLPSVLPFCFSGLNPTWGLVAAALSTSLALFAVGAVKSWATRGNCWTAAIENLIIAGCGGVFAYVVGLLFDHVLHGGDDRGDETVMDMNY</sequence>
<dbReference type="Pfam" id="PF01988">
    <property type="entry name" value="VIT1"/>
    <property type="match status" value="1"/>
</dbReference>
<evidence type="ECO:0000256" key="4">
    <source>
        <dbReference type="ARBA" id="ARBA00022989"/>
    </source>
</evidence>
<evidence type="ECO:0000256" key="5">
    <source>
        <dbReference type="ARBA" id="ARBA00023136"/>
    </source>
</evidence>
<reference evidence="8" key="1">
    <citation type="submission" date="2021-01" db="EMBL/GenBank/DDBJ databases">
        <authorList>
            <person name="Corre E."/>
            <person name="Pelletier E."/>
            <person name="Niang G."/>
            <person name="Scheremetjew M."/>
            <person name="Finn R."/>
            <person name="Kale V."/>
            <person name="Holt S."/>
            <person name="Cochrane G."/>
            <person name="Meng A."/>
            <person name="Brown T."/>
            <person name="Cohen L."/>
        </authorList>
    </citation>
    <scope>NUCLEOTIDE SEQUENCE</scope>
    <source>
        <strain evidence="8">CCMP127</strain>
    </source>
</reference>
<keyword evidence="3 7" id="KW-0812">Transmembrane</keyword>
<dbReference type="AlphaFoldDB" id="A0A7S3KZG0"/>
<feature type="compositionally biased region" description="Low complexity" evidence="6">
    <location>
        <begin position="15"/>
        <end position="41"/>
    </location>
</feature>